<accession>A0A1G1VQM8</accession>
<dbReference type="CDD" id="cd02511">
    <property type="entry name" value="Beta4Glucosyltransferase"/>
    <property type="match status" value="1"/>
</dbReference>
<dbReference type="SUPFAM" id="SSF53448">
    <property type="entry name" value="Nucleotide-diphospho-sugar transferases"/>
    <property type="match status" value="1"/>
</dbReference>
<proteinExistence type="predicted"/>
<dbReference type="PANTHER" id="PTHR43630">
    <property type="entry name" value="POLY-BETA-1,6-N-ACETYL-D-GLUCOSAMINE SYNTHASE"/>
    <property type="match status" value="1"/>
</dbReference>
<gene>
    <name evidence="2" type="ORF">A2786_05755</name>
</gene>
<name>A0A1G1VQM8_9BACT</name>
<evidence type="ECO:0000313" key="3">
    <source>
        <dbReference type="Proteomes" id="UP000179233"/>
    </source>
</evidence>
<feature type="domain" description="Glycosyltransferase 2-like" evidence="1">
    <location>
        <begin position="5"/>
        <end position="102"/>
    </location>
</feature>
<organism evidence="2 3">
    <name type="scientific">Candidatus Chisholmbacteria bacterium RIFCSPHIGHO2_01_FULL_52_32</name>
    <dbReference type="NCBI Taxonomy" id="1797591"/>
    <lineage>
        <taxon>Bacteria</taxon>
        <taxon>Candidatus Chisholmiibacteriota</taxon>
    </lineage>
</organism>
<dbReference type="Proteomes" id="UP000179233">
    <property type="component" value="Unassembled WGS sequence"/>
</dbReference>
<dbReference type="Pfam" id="PF00535">
    <property type="entry name" value="Glycos_transf_2"/>
    <property type="match status" value="1"/>
</dbReference>
<dbReference type="EMBL" id="MHCJ01000007">
    <property type="protein sequence ID" value="OGY17683.1"/>
    <property type="molecule type" value="Genomic_DNA"/>
</dbReference>
<sequence length="255" mass="29668">MKRLSVVVIAKNEETLIGECLRSVSFADEVVVVDDYSTDRTVEIAKKEGARVYRRRVDTLGKQKQYAIGKALEEWILQLDADERVSPQLRKEIEGVLRQPRFDAYNIYFHQYFLGEPLVPTLSGGHPRLFRKGVGRFSHAPVHEGPFVDVRAGQLRTPITHYSHRSISQMIEKFNRYTDDEARLLFEGGFRNNWFRTFLAPLYTFFRRQWVEQDFRSGLRGLVLSLLFSLYTLMKWLKVWEISVSAAEAKSSQVD</sequence>
<reference evidence="2 3" key="1">
    <citation type="journal article" date="2016" name="Nat. Commun.">
        <title>Thousands of microbial genomes shed light on interconnected biogeochemical processes in an aquifer system.</title>
        <authorList>
            <person name="Anantharaman K."/>
            <person name="Brown C.T."/>
            <person name="Hug L.A."/>
            <person name="Sharon I."/>
            <person name="Castelle C.J."/>
            <person name="Probst A.J."/>
            <person name="Thomas B.C."/>
            <person name="Singh A."/>
            <person name="Wilkins M.J."/>
            <person name="Karaoz U."/>
            <person name="Brodie E.L."/>
            <person name="Williams K.H."/>
            <person name="Hubbard S.S."/>
            <person name="Banfield J.F."/>
        </authorList>
    </citation>
    <scope>NUCLEOTIDE SEQUENCE [LARGE SCALE GENOMIC DNA]</scope>
</reference>
<dbReference type="AlphaFoldDB" id="A0A1G1VQM8"/>
<evidence type="ECO:0000313" key="2">
    <source>
        <dbReference type="EMBL" id="OGY17683.1"/>
    </source>
</evidence>
<protein>
    <recommendedName>
        <fullName evidence="1">Glycosyltransferase 2-like domain-containing protein</fullName>
    </recommendedName>
</protein>
<dbReference type="Gene3D" id="3.90.550.10">
    <property type="entry name" value="Spore Coat Polysaccharide Biosynthesis Protein SpsA, Chain A"/>
    <property type="match status" value="1"/>
</dbReference>
<evidence type="ECO:0000259" key="1">
    <source>
        <dbReference type="Pfam" id="PF00535"/>
    </source>
</evidence>
<dbReference type="InterPro" id="IPR001173">
    <property type="entry name" value="Glyco_trans_2-like"/>
</dbReference>
<dbReference type="PANTHER" id="PTHR43630:SF2">
    <property type="entry name" value="GLYCOSYLTRANSFERASE"/>
    <property type="match status" value="1"/>
</dbReference>
<comment type="caution">
    <text evidence="2">The sequence shown here is derived from an EMBL/GenBank/DDBJ whole genome shotgun (WGS) entry which is preliminary data.</text>
</comment>
<dbReference type="InterPro" id="IPR029044">
    <property type="entry name" value="Nucleotide-diphossugar_trans"/>
</dbReference>